<dbReference type="InterPro" id="IPR001509">
    <property type="entry name" value="Epimerase_deHydtase"/>
</dbReference>
<dbReference type="PANTHER" id="PTHR10366:SF812">
    <property type="entry name" value="VPS9 DOMAIN-CONTAINING PROTEIN"/>
    <property type="match status" value="1"/>
</dbReference>
<dbReference type="Gene3D" id="3.40.50.720">
    <property type="entry name" value="NAD(P)-binding Rossmann-like Domain"/>
    <property type="match status" value="1"/>
</dbReference>
<feature type="domain" description="NAD-dependent epimerase/dehydratase" evidence="2">
    <location>
        <begin position="5"/>
        <end position="249"/>
    </location>
</feature>
<proteinExistence type="predicted"/>
<protein>
    <submittedName>
        <fullName evidence="3">NAD-dependent epimerase/dehydratase family protein</fullName>
    </submittedName>
</protein>
<dbReference type="PANTHER" id="PTHR10366">
    <property type="entry name" value="NAD DEPENDENT EPIMERASE/DEHYDRATASE"/>
    <property type="match status" value="1"/>
</dbReference>
<comment type="caution">
    <text evidence="3">The sequence shown here is derived from an EMBL/GenBank/DDBJ whole genome shotgun (WGS) entry which is preliminary data.</text>
</comment>
<dbReference type="Pfam" id="PF01370">
    <property type="entry name" value="Epimerase"/>
    <property type="match status" value="1"/>
</dbReference>
<sequence length="346" mass="38865">MAKKIMVTGGTGYIGSWVVKELLERGHIVKLTVRDKSNEEKYNFLQDIANQSPGELEVYEANLLRFGSYDEAIKDCDTVVHMASPFILDVKNPIEELVKPALEGTENVLSSASKTATVKKVVLTSSVAAIYGDAKDMQDQGLNEFTEENWNTTSNKDHQPYPYSKVLAEKKAWELHDKQEQWSLAVINPSFVMGPSLTKFSNSESLKFMGEMLRGKLQFGAPDLIFGVVDVRDVAIAHANAVEMENVSGRHILSNKSVSVLEMAEAVRIESDKKYKLPKSLSPKWLLYIVGPLFGINSSFVKKNIGYPLRFDNSKSTKNLKINYRPFNITIKDMVQQMEKSNMIKN</sequence>
<dbReference type="InterPro" id="IPR050425">
    <property type="entry name" value="NAD(P)_dehydrat-like"/>
</dbReference>
<dbReference type="RefSeq" id="WP_266054577.1">
    <property type="nucleotide sequence ID" value="NZ_JAPFQN010000001.1"/>
</dbReference>
<dbReference type="Proteomes" id="UP001209885">
    <property type="component" value="Unassembled WGS sequence"/>
</dbReference>
<evidence type="ECO:0000256" key="1">
    <source>
        <dbReference type="ARBA" id="ARBA00023002"/>
    </source>
</evidence>
<dbReference type="SUPFAM" id="SSF51735">
    <property type="entry name" value="NAD(P)-binding Rossmann-fold domains"/>
    <property type="match status" value="1"/>
</dbReference>
<gene>
    <name evidence="3" type="ORF">OO013_00605</name>
</gene>
<keyword evidence="4" id="KW-1185">Reference proteome</keyword>
<dbReference type="InterPro" id="IPR036291">
    <property type="entry name" value="NAD(P)-bd_dom_sf"/>
</dbReference>
<keyword evidence="1" id="KW-0560">Oxidoreductase</keyword>
<evidence type="ECO:0000313" key="4">
    <source>
        <dbReference type="Proteomes" id="UP001209885"/>
    </source>
</evidence>
<accession>A0ABT3RKW0</accession>
<reference evidence="3 4" key="1">
    <citation type="submission" date="2022-11" db="EMBL/GenBank/DDBJ databases">
        <title>The characterization of three novel Bacteroidetes species and genomic analysis of their roles in tidal elemental geochemical cycles.</title>
        <authorList>
            <person name="Ma K."/>
        </authorList>
    </citation>
    <scope>NUCLEOTIDE SEQUENCE [LARGE SCALE GENOMIC DNA]</scope>
    <source>
        <strain evidence="3 4">M17</strain>
    </source>
</reference>
<evidence type="ECO:0000259" key="2">
    <source>
        <dbReference type="Pfam" id="PF01370"/>
    </source>
</evidence>
<name>A0ABT3RKW0_9BACT</name>
<evidence type="ECO:0000313" key="3">
    <source>
        <dbReference type="EMBL" id="MCX2742339.1"/>
    </source>
</evidence>
<dbReference type="EMBL" id="JAPFQN010000001">
    <property type="protein sequence ID" value="MCX2742339.1"/>
    <property type="molecule type" value="Genomic_DNA"/>
</dbReference>
<organism evidence="3 4">
    <name type="scientific">Mangrovivirga halotolerans</name>
    <dbReference type="NCBI Taxonomy" id="2993936"/>
    <lineage>
        <taxon>Bacteria</taxon>
        <taxon>Pseudomonadati</taxon>
        <taxon>Bacteroidota</taxon>
        <taxon>Cytophagia</taxon>
        <taxon>Cytophagales</taxon>
        <taxon>Mangrovivirgaceae</taxon>
        <taxon>Mangrovivirga</taxon>
    </lineage>
</organism>